<dbReference type="CDD" id="cd06911">
    <property type="entry name" value="VirB9_CagX_TrbG"/>
    <property type="match status" value="1"/>
</dbReference>
<reference evidence="4 5" key="1">
    <citation type="submission" date="2020-11" db="EMBL/GenBank/DDBJ databases">
        <title>Treponema Peruensis nv. sp., first commensal Treponema isolated from human feces.</title>
        <authorList>
            <person name="Belkhou C."/>
            <person name="Raes J."/>
        </authorList>
    </citation>
    <scope>NUCLEOTIDE SEQUENCE [LARGE SCALE GENOMIC DNA]</scope>
    <source>
        <strain evidence="4 5">RCC2812</strain>
    </source>
</reference>
<evidence type="ECO:0000256" key="2">
    <source>
        <dbReference type="ARBA" id="ARBA00022729"/>
    </source>
</evidence>
<dbReference type="InterPro" id="IPR033645">
    <property type="entry name" value="VirB9/CagX/TrbG_C"/>
</dbReference>
<dbReference type="EMBL" id="CP064936">
    <property type="protein sequence ID" value="QQA01694.1"/>
    <property type="molecule type" value="Genomic_DNA"/>
</dbReference>
<evidence type="ECO:0000256" key="1">
    <source>
        <dbReference type="ARBA" id="ARBA00006135"/>
    </source>
</evidence>
<dbReference type="InterPro" id="IPR038161">
    <property type="entry name" value="VirB9/CagX/TrbG_C_sf"/>
</dbReference>
<keyword evidence="2" id="KW-0732">Signal</keyword>
<evidence type="ECO:0000313" key="4">
    <source>
        <dbReference type="EMBL" id="QQA01694.1"/>
    </source>
</evidence>
<dbReference type="RefSeq" id="WP_198443240.1">
    <property type="nucleotide sequence ID" value="NZ_CBCSHE010000018.1"/>
</dbReference>
<dbReference type="Gene3D" id="2.60.40.2500">
    <property type="match status" value="1"/>
</dbReference>
<keyword evidence="5" id="KW-1185">Reference proteome</keyword>
<evidence type="ECO:0000256" key="3">
    <source>
        <dbReference type="SAM" id="MobiDB-lite"/>
    </source>
</evidence>
<dbReference type="Proteomes" id="UP000595224">
    <property type="component" value="Chromosome"/>
</dbReference>
<dbReference type="PROSITE" id="PS51257">
    <property type="entry name" value="PROKAR_LIPOPROTEIN"/>
    <property type="match status" value="1"/>
</dbReference>
<feature type="compositionally biased region" description="Basic and acidic residues" evidence="3">
    <location>
        <begin position="385"/>
        <end position="397"/>
    </location>
</feature>
<dbReference type="AlphaFoldDB" id="A0A7T3REL5"/>
<dbReference type="Pfam" id="PF03524">
    <property type="entry name" value="CagX"/>
    <property type="match status" value="1"/>
</dbReference>
<accession>A0A7T3REL5</accession>
<feature type="region of interest" description="Disordered" evidence="3">
    <location>
        <begin position="349"/>
        <end position="403"/>
    </location>
</feature>
<evidence type="ECO:0000313" key="5">
    <source>
        <dbReference type="Proteomes" id="UP000595224"/>
    </source>
</evidence>
<proteinExistence type="inferred from homology"/>
<dbReference type="KEGG" id="tper:IWA51_03525"/>
<sequence>MKKIIVGILFISVLFTACQSVDFEKTMSTDIGKEGSEFKNREAEEKNNYDKVQEYLIQERLKEIDIPKTVVYIEKPVYYPATVASDRPTKTGKEAAKESTAQSIQVPSQWTGGTMYYDFDSDFTYEIYCQPYRVTDLLLEPGEQVIEMPFLSEEKVWEIGAGVSRQNGVDTQHFFLKPAYSGLTTSFIIITDKRVYHMLLKSYKDVYMTQVKWKYPNTMPFTIKTDAMEKVNKMSKETTAVDPAFLSFDYKMSYSVFKKPYWLPTRVYDDGKHTYIVMNETVLHMTSPVVFNNKNERINYSVNKNLIVLNELIEKVTLRVGKEKVTIKKKNYKEPKPIKVEEVEDKIKLDEDPVLPPANPKKGFSSSLNSKVSKETTLHSSDIIVEYKENKDSESKENSAGGE</sequence>
<gene>
    <name evidence="4" type="ORF">IWA51_03525</name>
</gene>
<comment type="similarity">
    <text evidence="1">Belongs to the TrbG/VirB9 family.</text>
</comment>
<protein>
    <submittedName>
        <fullName evidence="4">TrbG/VirB9 family P-type conjugative transfer protein</fullName>
    </submittedName>
</protein>
<organism evidence="4 5">
    <name type="scientific">Treponema peruense</name>
    <dbReference type="NCBI Taxonomy" id="2787628"/>
    <lineage>
        <taxon>Bacteria</taxon>
        <taxon>Pseudomonadati</taxon>
        <taxon>Spirochaetota</taxon>
        <taxon>Spirochaetia</taxon>
        <taxon>Spirochaetales</taxon>
        <taxon>Treponemataceae</taxon>
        <taxon>Treponema</taxon>
    </lineage>
</organism>
<dbReference type="InterPro" id="IPR010258">
    <property type="entry name" value="Conjugal_tfr_TrbG/VirB9/CagX"/>
</dbReference>
<name>A0A7T3REL5_9SPIR</name>